<evidence type="ECO:0000313" key="4">
    <source>
        <dbReference type="EMBL" id="SSX23517.1"/>
    </source>
</evidence>
<evidence type="ECO:0000259" key="3">
    <source>
        <dbReference type="SMART" id="SM00642"/>
    </source>
</evidence>
<evidence type="ECO:0000256" key="1">
    <source>
        <dbReference type="ARBA" id="ARBA00022729"/>
    </source>
</evidence>
<dbReference type="EMBL" id="UFQT01000360">
    <property type="protein sequence ID" value="SSX23517.1"/>
    <property type="molecule type" value="Genomic_DNA"/>
</dbReference>
<gene>
    <name evidence="4" type="primary">CSON009180</name>
</gene>
<feature type="domain" description="Glycosyl hydrolase family 13 catalytic" evidence="3">
    <location>
        <begin position="40"/>
        <end position="275"/>
    </location>
</feature>
<dbReference type="SUPFAM" id="SSF51445">
    <property type="entry name" value="(Trans)glycosidases"/>
    <property type="match status" value="1"/>
</dbReference>
<organism evidence="4">
    <name type="scientific">Culicoides sonorensis</name>
    <name type="common">Biting midge</name>
    <dbReference type="NCBI Taxonomy" id="179676"/>
    <lineage>
        <taxon>Eukaryota</taxon>
        <taxon>Metazoa</taxon>
        <taxon>Ecdysozoa</taxon>
        <taxon>Arthropoda</taxon>
        <taxon>Hexapoda</taxon>
        <taxon>Insecta</taxon>
        <taxon>Pterygota</taxon>
        <taxon>Neoptera</taxon>
        <taxon>Endopterygota</taxon>
        <taxon>Diptera</taxon>
        <taxon>Nematocera</taxon>
        <taxon>Chironomoidea</taxon>
        <taxon>Ceratopogonidae</taxon>
        <taxon>Ceratopogoninae</taxon>
        <taxon>Culicoides</taxon>
        <taxon>Monoculicoides</taxon>
    </lineage>
</organism>
<dbReference type="InterPro" id="IPR017853">
    <property type="entry name" value="GH"/>
</dbReference>
<dbReference type="Gene3D" id="3.20.20.80">
    <property type="entry name" value="Glycosidases"/>
    <property type="match status" value="2"/>
</dbReference>
<feature type="transmembrane region" description="Helical" evidence="2">
    <location>
        <begin position="426"/>
        <end position="447"/>
    </location>
</feature>
<keyword evidence="2" id="KW-0812">Transmembrane</keyword>
<dbReference type="AlphaFoldDB" id="A0A336M556"/>
<accession>A0A336M556</accession>
<keyword evidence="1" id="KW-0732">Signal</keyword>
<sequence length="450" mass="52137">MKSGFSHKRVATMKSPIIFIIFAIHSVYAQKWHENANFYQIYPRSFKDSDGDGIGDIQGVISNLRYLQELGIDGIWLNPIMKSPQIDAGYDISDYQAIEPLFALSCYYKHIYTQNQSETYDMVSEWRKVLDEFSGTESKIMMLEVAAPPEDLQRYHLRGADIPFNFEPLLTWTKETSAREMRNFIENYMSYIPSGYSPNWVLGNHDQKRLATRFGTNRIDLYNTLIQTLPGHAVTYNGEELGMTDVFISWEDTQDPQACATNSTFYVERTRDPTRTPFQWSNEKNAGFSTAEKTWLPVGPDYETVNVKNQWVAEKSHLKIFKELIRFHKLMKESSFKFSSDKNMDQNILIYMRKLSDVLTYVIAINFENKSVALNLYDHFSKSDIPSKFRVEIISLGSGLIRNQLIYNQDLVLPAESAVVLRAKGFSFSLSITLKIFFIFLNLITYLRFE</sequence>
<dbReference type="InterPro" id="IPR006047">
    <property type="entry name" value="GH13_cat_dom"/>
</dbReference>
<dbReference type="Pfam" id="PF00128">
    <property type="entry name" value="Alpha-amylase"/>
    <property type="match status" value="2"/>
</dbReference>
<dbReference type="OMA" id="YLFELEM"/>
<dbReference type="SMART" id="SM00642">
    <property type="entry name" value="Aamy"/>
    <property type="match status" value="1"/>
</dbReference>
<proteinExistence type="predicted"/>
<protein>
    <submittedName>
        <fullName evidence="4">CSON009180 protein</fullName>
    </submittedName>
</protein>
<evidence type="ECO:0000256" key="2">
    <source>
        <dbReference type="SAM" id="Phobius"/>
    </source>
</evidence>
<reference evidence="4" key="1">
    <citation type="submission" date="2018-07" db="EMBL/GenBank/DDBJ databases">
        <authorList>
            <person name="Quirk P.G."/>
            <person name="Krulwich T.A."/>
        </authorList>
    </citation>
    <scope>NUCLEOTIDE SEQUENCE</scope>
</reference>
<keyword evidence="2" id="KW-1133">Transmembrane helix</keyword>
<dbReference type="GO" id="GO:0005975">
    <property type="term" value="P:carbohydrate metabolic process"/>
    <property type="evidence" value="ECO:0007669"/>
    <property type="project" value="InterPro"/>
</dbReference>
<dbReference type="PANTHER" id="PTHR10357:SF233">
    <property type="entry name" value="MALTASE A1"/>
    <property type="match status" value="1"/>
</dbReference>
<dbReference type="PANTHER" id="PTHR10357">
    <property type="entry name" value="ALPHA-AMYLASE FAMILY MEMBER"/>
    <property type="match status" value="1"/>
</dbReference>
<name>A0A336M556_CULSO</name>
<keyword evidence="2" id="KW-0472">Membrane</keyword>
<dbReference type="VEuPathDB" id="VectorBase:CSON009180"/>